<dbReference type="Gene3D" id="1.20.1440.30">
    <property type="entry name" value="Biosynthetic Protein domain"/>
    <property type="match status" value="1"/>
</dbReference>
<evidence type="ECO:0000313" key="2">
    <source>
        <dbReference type="Proteomes" id="UP000220828"/>
    </source>
</evidence>
<name>A0A2H3K8N2_9FLAO</name>
<evidence type="ECO:0000313" key="1">
    <source>
        <dbReference type="EMBL" id="PDS22127.1"/>
    </source>
</evidence>
<dbReference type="Proteomes" id="UP000220828">
    <property type="component" value="Unassembled WGS sequence"/>
</dbReference>
<dbReference type="SUPFAM" id="SSF159501">
    <property type="entry name" value="EreA/ChaN-like"/>
    <property type="match status" value="1"/>
</dbReference>
<organism evidence="1 2">
    <name type="scientific">Flavobacterium branchiophilum</name>
    <dbReference type="NCBI Taxonomy" id="55197"/>
    <lineage>
        <taxon>Bacteria</taxon>
        <taxon>Pseudomonadati</taxon>
        <taxon>Bacteroidota</taxon>
        <taxon>Flavobacteriia</taxon>
        <taxon>Flavobacteriales</taxon>
        <taxon>Flavobacteriaceae</taxon>
        <taxon>Flavobacterium</taxon>
    </lineage>
</organism>
<accession>A0A2H3K8N2</accession>
<dbReference type="Gene3D" id="3.30.1870.10">
    <property type="entry name" value="EreA-like, domain 2"/>
    <property type="match status" value="1"/>
</dbReference>
<gene>
    <name evidence="1" type="ORF">B0A77_14095</name>
</gene>
<dbReference type="AlphaFoldDB" id="A0A2H3K8N2"/>
<dbReference type="EMBL" id="PCMW01000113">
    <property type="protein sequence ID" value="PDS22127.1"/>
    <property type="molecule type" value="Genomic_DNA"/>
</dbReference>
<reference evidence="1 2" key="1">
    <citation type="submission" date="2017-09" db="EMBL/GenBank/DDBJ databases">
        <title>Whole genomes of Flavobacteriaceae.</title>
        <authorList>
            <person name="Stine C."/>
            <person name="Li C."/>
            <person name="Tadesse D."/>
        </authorList>
    </citation>
    <scope>NUCLEOTIDE SEQUENCE [LARGE SCALE GENOMIC DNA]</scope>
    <source>
        <strain evidence="1 2">ATCC 35036</strain>
    </source>
</reference>
<protein>
    <submittedName>
        <fullName evidence="1">Uncharacterized protein</fullName>
    </submittedName>
</protein>
<sequence>MKTERNKMKIKTLVIFIVSIQLAFSQSKSEYLKNNRLDLLNSNFEFPQSNFKIIGFGAYHGSQETENAENILLQKLIQNKKIKYYLPETDFGIAYYFNQYLKSGDTILLRDLVKHYGNRVPQEKSIETYNKWKKIKEINDNQLAKDKIEVVGVDFIVTYKYTSKLLIELFQTEKGKYESYDNLVSMVKIDTTDYSPNYDSYSKNILKIFLADYENNKPYFQTISKNKNITNNLIENINLTFKKLDREKTIYDNYLFLNHLYDFKSNPQFVRMGFFHIEKDRENNNPSFFTRLIENNIYKKEEIVSIAGFLTKSRVLWDIKYDENKKYIGYTTEGGYGIGDYWKEYFKGINKLKNNRLSKLTLYRLNNENSPYKKNQTDLMEIKLFLKKSNKNDLKGKTTTDYFDYAILISNSKANKPIEELDK</sequence>
<comment type="caution">
    <text evidence="1">The sequence shown here is derived from an EMBL/GenBank/DDBJ whole genome shotgun (WGS) entry which is preliminary data.</text>
</comment>
<dbReference type="Gene3D" id="3.40.1660.10">
    <property type="entry name" value="EreA-like (biosynthetic domain)"/>
    <property type="match status" value="1"/>
</dbReference>
<proteinExistence type="predicted"/>